<comment type="catalytic activity">
    <reaction evidence="6">
        <text>(2R)-ethylmalonyl-CoA + H(+) = butanoyl-CoA + CO2</text>
        <dbReference type="Rhea" id="RHEA:59540"/>
        <dbReference type="ChEBI" id="CHEBI:15378"/>
        <dbReference type="ChEBI" id="CHEBI:16526"/>
        <dbReference type="ChEBI" id="CHEBI:57371"/>
        <dbReference type="ChEBI" id="CHEBI:85316"/>
        <dbReference type="EC" id="4.1.1.94"/>
    </reaction>
    <physiologicalReaction direction="left-to-right" evidence="6">
        <dbReference type="Rhea" id="RHEA:59541"/>
    </physiologicalReaction>
</comment>
<evidence type="ECO:0000256" key="2">
    <source>
        <dbReference type="ARBA" id="ARBA00005254"/>
    </source>
</evidence>
<dbReference type="CTD" id="20198420"/>
<dbReference type="KEGG" id="hro:HELRODRAFT_159708"/>
<dbReference type="InterPro" id="IPR001753">
    <property type="entry name" value="Enoyl-CoA_hydra/iso"/>
</dbReference>
<dbReference type="EnsemblMetazoa" id="HelroT159708">
    <property type="protein sequence ID" value="HelroP159708"/>
    <property type="gene ID" value="HelroG159708"/>
</dbReference>
<evidence type="ECO:0000313" key="16">
    <source>
        <dbReference type="Proteomes" id="UP000015101"/>
    </source>
</evidence>
<dbReference type="Pfam" id="PF00378">
    <property type="entry name" value="ECH_1"/>
    <property type="match status" value="1"/>
</dbReference>
<keyword evidence="4" id="KW-0456">Lyase</keyword>
<dbReference type="Gene3D" id="3.90.226.10">
    <property type="entry name" value="2-enoyl-CoA Hydratase, Chain A, domain 1"/>
    <property type="match status" value="1"/>
</dbReference>
<dbReference type="PROSITE" id="PS00166">
    <property type="entry name" value="ENOYL_COA_HYDRATASE"/>
    <property type="match status" value="1"/>
</dbReference>
<evidence type="ECO:0000256" key="8">
    <source>
        <dbReference type="ARBA" id="ARBA00039903"/>
    </source>
</evidence>
<dbReference type="AlphaFoldDB" id="T1EPC0"/>
<dbReference type="InterPro" id="IPR018376">
    <property type="entry name" value="Enoyl-CoA_hyd/isom_CS"/>
</dbReference>
<protein>
    <recommendedName>
        <fullName evidence="8">Ethylmalonyl-CoA decarboxylase</fullName>
        <ecNumber evidence="7">4.1.1.94</ecNumber>
    </recommendedName>
    <alternativeName>
        <fullName evidence="10">Enoyl-CoA hydratase domain-containing protein 1</fullName>
    </alternativeName>
    <alternativeName>
        <fullName evidence="9">Methylmalonyl-CoA decarboxylase</fullName>
    </alternativeName>
</protein>
<evidence type="ECO:0000256" key="7">
    <source>
        <dbReference type="ARBA" id="ARBA00038883"/>
    </source>
</evidence>
<organism evidence="15 16">
    <name type="scientific">Helobdella robusta</name>
    <name type="common">Californian leech</name>
    <dbReference type="NCBI Taxonomy" id="6412"/>
    <lineage>
        <taxon>Eukaryota</taxon>
        <taxon>Metazoa</taxon>
        <taxon>Spiralia</taxon>
        <taxon>Lophotrochozoa</taxon>
        <taxon>Annelida</taxon>
        <taxon>Clitellata</taxon>
        <taxon>Hirudinea</taxon>
        <taxon>Rhynchobdellida</taxon>
        <taxon>Glossiphoniidae</taxon>
        <taxon>Helobdella</taxon>
    </lineage>
</organism>
<dbReference type="GO" id="GO:0004492">
    <property type="term" value="F:methyl/ethyl malonyl-CoA decarboxylase activity"/>
    <property type="evidence" value="ECO:0007669"/>
    <property type="project" value="UniProtKB-EC"/>
</dbReference>
<evidence type="ECO:0000256" key="9">
    <source>
        <dbReference type="ARBA" id="ARBA00042052"/>
    </source>
</evidence>
<gene>
    <name evidence="15" type="primary">20198420</name>
    <name evidence="14" type="ORF">HELRODRAFT_159708</name>
</gene>
<dbReference type="EMBL" id="AMQM01000312">
    <property type="status" value="NOT_ANNOTATED_CDS"/>
    <property type="molecule type" value="Genomic_DNA"/>
</dbReference>
<evidence type="ECO:0000256" key="13">
    <source>
        <dbReference type="RuleBase" id="RU003707"/>
    </source>
</evidence>
<reference evidence="14 16" key="2">
    <citation type="journal article" date="2013" name="Nature">
        <title>Insights into bilaterian evolution from three spiralian genomes.</title>
        <authorList>
            <person name="Simakov O."/>
            <person name="Marletaz F."/>
            <person name="Cho S.J."/>
            <person name="Edsinger-Gonzales E."/>
            <person name="Havlak P."/>
            <person name="Hellsten U."/>
            <person name="Kuo D.H."/>
            <person name="Larsson T."/>
            <person name="Lv J."/>
            <person name="Arendt D."/>
            <person name="Savage R."/>
            <person name="Osoegawa K."/>
            <person name="de Jong P."/>
            <person name="Grimwood J."/>
            <person name="Chapman J.A."/>
            <person name="Shapiro H."/>
            <person name="Aerts A."/>
            <person name="Otillar R.P."/>
            <person name="Terry A.Y."/>
            <person name="Boore J.L."/>
            <person name="Grigoriev I.V."/>
            <person name="Lindberg D.R."/>
            <person name="Seaver E.C."/>
            <person name="Weisblat D.A."/>
            <person name="Putnam N.H."/>
            <person name="Rokhsar D.S."/>
        </authorList>
    </citation>
    <scope>NUCLEOTIDE SEQUENCE</scope>
</reference>
<dbReference type="RefSeq" id="XP_009009821.1">
    <property type="nucleotide sequence ID" value="XM_009011573.1"/>
</dbReference>
<evidence type="ECO:0000256" key="5">
    <source>
        <dbReference type="ARBA" id="ARBA00036343"/>
    </source>
</evidence>
<evidence type="ECO:0000256" key="1">
    <source>
        <dbReference type="ARBA" id="ARBA00004514"/>
    </source>
</evidence>
<dbReference type="EC" id="4.1.1.94" evidence="7"/>
<comment type="function">
    <text evidence="12">Decarboxylates ethylmalonyl-CoA, a potentially toxic metabolite, to form butyryl-CoA, suggesting it might be involved in metabolite proofreading. Acts preferentially on (S)-ethylmalonyl-CoA but also has some activity on the (R)-isomer. Also has methylmalonyl-CoA decarboxylase activity at lower level.</text>
</comment>
<dbReference type="CDD" id="cd06558">
    <property type="entry name" value="crotonase-like"/>
    <property type="match status" value="1"/>
</dbReference>
<dbReference type="GO" id="GO:0006635">
    <property type="term" value="P:fatty acid beta-oxidation"/>
    <property type="evidence" value="ECO:0000318"/>
    <property type="project" value="GO_Central"/>
</dbReference>
<comment type="similarity">
    <text evidence="2 13">Belongs to the enoyl-CoA hydratase/isomerase family.</text>
</comment>
<evidence type="ECO:0000256" key="12">
    <source>
        <dbReference type="ARBA" id="ARBA00056546"/>
    </source>
</evidence>
<dbReference type="FunFam" id="3.90.226.10:FF:000109">
    <property type="entry name" value="Enoyl-CoA hydratase, putative"/>
    <property type="match status" value="1"/>
</dbReference>
<name>T1EPC0_HELRO</name>
<dbReference type="EMBL" id="KB095811">
    <property type="protein sequence ID" value="ESO13101.1"/>
    <property type="molecule type" value="Genomic_DNA"/>
</dbReference>
<dbReference type="eggNOG" id="KOG1680">
    <property type="taxonomic scope" value="Eukaryota"/>
</dbReference>
<dbReference type="GO" id="GO:0005829">
    <property type="term" value="C:cytosol"/>
    <property type="evidence" value="ECO:0000318"/>
    <property type="project" value="GO_Central"/>
</dbReference>
<evidence type="ECO:0000313" key="14">
    <source>
        <dbReference type="EMBL" id="ESO13101.1"/>
    </source>
</evidence>
<evidence type="ECO:0000256" key="11">
    <source>
        <dbReference type="ARBA" id="ARBA00047446"/>
    </source>
</evidence>
<keyword evidence="16" id="KW-1185">Reference proteome</keyword>
<dbReference type="GeneID" id="20198420"/>
<evidence type="ECO:0000256" key="10">
    <source>
        <dbReference type="ARBA" id="ARBA00042182"/>
    </source>
</evidence>
<evidence type="ECO:0000313" key="15">
    <source>
        <dbReference type="EnsemblMetazoa" id="HelroP159708"/>
    </source>
</evidence>
<dbReference type="Proteomes" id="UP000015101">
    <property type="component" value="Unassembled WGS sequence"/>
</dbReference>
<dbReference type="InterPro" id="IPR029045">
    <property type="entry name" value="ClpP/crotonase-like_dom_sf"/>
</dbReference>
<proteinExistence type="inferred from homology"/>
<dbReference type="SUPFAM" id="SSF52096">
    <property type="entry name" value="ClpP/crotonase"/>
    <property type="match status" value="1"/>
</dbReference>
<dbReference type="HOGENOM" id="CLU_009834_7_6_1"/>
<evidence type="ECO:0000256" key="4">
    <source>
        <dbReference type="ARBA" id="ARBA00023239"/>
    </source>
</evidence>
<comment type="catalytic activity">
    <reaction evidence="11">
        <text>(S)-methylmalonyl-CoA + H(+) = propanoyl-CoA + CO2</text>
        <dbReference type="Rhea" id="RHEA:61340"/>
        <dbReference type="ChEBI" id="CHEBI:15378"/>
        <dbReference type="ChEBI" id="CHEBI:16526"/>
        <dbReference type="ChEBI" id="CHEBI:57327"/>
        <dbReference type="ChEBI" id="CHEBI:57392"/>
        <dbReference type="EC" id="4.1.1.94"/>
    </reaction>
    <physiologicalReaction direction="left-to-right" evidence="11">
        <dbReference type="Rhea" id="RHEA:61341"/>
    </physiologicalReaction>
</comment>
<dbReference type="STRING" id="6412.T1EPC0"/>
<comment type="subcellular location">
    <subcellularLocation>
        <location evidence="1">Cytoplasm</location>
        <location evidence="1">Cytosol</location>
    </subcellularLocation>
</comment>
<reference evidence="16" key="1">
    <citation type="submission" date="2012-12" db="EMBL/GenBank/DDBJ databases">
        <authorList>
            <person name="Hellsten U."/>
            <person name="Grimwood J."/>
            <person name="Chapman J.A."/>
            <person name="Shapiro H."/>
            <person name="Aerts A."/>
            <person name="Otillar R.P."/>
            <person name="Terry A.Y."/>
            <person name="Boore J.L."/>
            <person name="Simakov O."/>
            <person name="Marletaz F."/>
            <person name="Cho S.-J."/>
            <person name="Edsinger-Gonzales E."/>
            <person name="Havlak P."/>
            <person name="Kuo D.-H."/>
            <person name="Larsson T."/>
            <person name="Lv J."/>
            <person name="Arendt D."/>
            <person name="Savage R."/>
            <person name="Osoegawa K."/>
            <person name="de Jong P."/>
            <person name="Lindberg D.R."/>
            <person name="Seaver E.C."/>
            <person name="Weisblat D.A."/>
            <person name="Putnam N.H."/>
            <person name="Grigoriev I.V."/>
            <person name="Rokhsar D.S."/>
        </authorList>
    </citation>
    <scope>NUCLEOTIDE SEQUENCE</scope>
</reference>
<keyword evidence="3" id="KW-0963">Cytoplasm</keyword>
<dbReference type="PANTHER" id="PTHR11941:SF27">
    <property type="entry name" value="ETHYLMALONYL-COA DECARBOXYLASE"/>
    <property type="match status" value="1"/>
</dbReference>
<dbReference type="PANTHER" id="PTHR11941">
    <property type="entry name" value="ENOYL-COA HYDRATASE-RELATED"/>
    <property type="match status" value="1"/>
</dbReference>
<dbReference type="InParanoid" id="T1EPC0"/>
<dbReference type="OrthoDB" id="448450at2759"/>
<reference evidence="15" key="3">
    <citation type="submission" date="2015-06" db="UniProtKB">
        <authorList>
            <consortium name="EnsemblMetazoa"/>
        </authorList>
    </citation>
    <scope>IDENTIFICATION</scope>
</reference>
<evidence type="ECO:0000256" key="3">
    <source>
        <dbReference type="ARBA" id="ARBA00022490"/>
    </source>
</evidence>
<sequence length="288" mass="31304">MGLQMQRSLSHVSFSICSDLRRRQIDLLRKHRGGSVDLEVNEKTGIALMTLNNPKKKNAITGSMHLEFEERIEELEKWETGKGLIVKGCGNTFCSGGDLNFVRALAKEKDSDNPSLMSSFMQNATTRLSNLPLITVALVEGFAVGGGAELMTCCDFRVVHSSARIGFLEAQMGLSTGWGGSVRLVHLLGRSKALQLLTSARVISGIDAQKIGLADEIFGESDDPLEATTSFLTKYLKFPSEVIKAMKRVAVNASKSDSKSVEHLNAKETDIFQNLCGGPANLAALNRK</sequence>
<accession>T1EPC0</accession>
<dbReference type="OMA" id="FTICRPE"/>
<comment type="catalytic activity">
    <reaction evidence="5">
        <text>(2S)-ethylmalonyl-CoA + H(+) = butanoyl-CoA + CO2</text>
        <dbReference type="Rhea" id="RHEA:32131"/>
        <dbReference type="ChEBI" id="CHEBI:15378"/>
        <dbReference type="ChEBI" id="CHEBI:16526"/>
        <dbReference type="ChEBI" id="CHEBI:57371"/>
        <dbReference type="ChEBI" id="CHEBI:60909"/>
        <dbReference type="EC" id="4.1.1.94"/>
    </reaction>
    <physiologicalReaction direction="left-to-right" evidence="5">
        <dbReference type="Rhea" id="RHEA:32132"/>
    </physiologicalReaction>
</comment>
<evidence type="ECO:0000256" key="6">
    <source>
        <dbReference type="ARBA" id="ARBA00036541"/>
    </source>
</evidence>